<evidence type="ECO:0000256" key="4">
    <source>
        <dbReference type="SAM" id="Phobius"/>
    </source>
</evidence>
<evidence type="ECO:0000256" key="2">
    <source>
        <dbReference type="PIRSR" id="PIRSR000137-2"/>
    </source>
</evidence>
<evidence type="ECO:0000259" key="5">
    <source>
        <dbReference type="PROSITE" id="PS00623"/>
    </source>
</evidence>
<keyword evidence="4" id="KW-0812">Transmembrane</keyword>
<dbReference type="SUPFAM" id="SSF54373">
    <property type="entry name" value="FAD-linked reductases, C-terminal domain"/>
    <property type="match status" value="1"/>
</dbReference>
<evidence type="ECO:0000313" key="7">
    <source>
        <dbReference type="EMBL" id="KAJ3664218.1"/>
    </source>
</evidence>
<dbReference type="InterPro" id="IPR036188">
    <property type="entry name" value="FAD/NAD-bd_sf"/>
</dbReference>
<organism evidence="7 8">
    <name type="scientific">Zophobas morio</name>
    <dbReference type="NCBI Taxonomy" id="2755281"/>
    <lineage>
        <taxon>Eukaryota</taxon>
        <taxon>Metazoa</taxon>
        <taxon>Ecdysozoa</taxon>
        <taxon>Arthropoda</taxon>
        <taxon>Hexapoda</taxon>
        <taxon>Insecta</taxon>
        <taxon>Pterygota</taxon>
        <taxon>Neoptera</taxon>
        <taxon>Endopterygota</taxon>
        <taxon>Coleoptera</taxon>
        <taxon>Polyphaga</taxon>
        <taxon>Cucujiformia</taxon>
        <taxon>Tenebrionidae</taxon>
        <taxon>Zophobas</taxon>
    </lineage>
</organism>
<keyword evidence="4" id="KW-0472">Membrane</keyword>
<keyword evidence="3" id="KW-0285">Flavoprotein</keyword>
<comment type="cofactor">
    <cofactor evidence="2">
        <name>FAD</name>
        <dbReference type="ChEBI" id="CHEBI:57692"/>
    </cofactor>
</comment>
<dbReference type="Gene3D" id="3.50.50.60">
    <property type="entry name" value="FAD/NAD(P)-binding domain"/>
    <property type="match status" value="1"/>
</dbReference>
<dbReference type="InterPro" id="IPR012132">
    <property type="entry name" value="GMC_OxRdtase"/>
</dbReference>
<name>A0AA38IYS9_9CUCU</name>
<reference evidence="7" key="1">
    <citation type="journal article" date="2023" name="G3 (Bethesda)">
        <title>Whole genome assemblies of Zophobas morio and Tenebrio molitor.</title>
        <authorList>
            <person name="Kaur S."/>
            <person name="Stinson S.A."/>
            <person name="diCenzo G.C."/>
        </authorList>
    </citation>
    <scope>NUCLEOTIDE SEQUENCE</scope>
    <source>
        <strain evidence="7">QUZm001</strain>
    </source>
</reference>
<evidence type="ECO:0000259" key="6">
    <source>
        <dbReference type="PROSITE" id="PS00624"/>
    </source>
</evidence>
<keyword evidence="8" id="KW-1185">Reference proteome</keyword>
<dbReference type="AlphaFoldDB" id="A0AA38IYS9"/>
<dbReference type="Proteomes" id="UP001168821">
    <property type="component" value="Unassembled WGS sequence"/>
</dbReference>
<dbReference type="Pfam" id="PF00732">
    <property type="entry name" value="GMC_oxred_N"/>
    <property type="match status" value="1"/>
</dbReference>
<keyword evidence="2 3" id="KW-0274">FAD</keyword>
<protein>
    <recommendedName>
        <fullName evidence="5 6">Glucose-methanol-choline oxidoreductase N-terminal domain-containing protein</fullName>
    </recommendedName>
</protein>
<dbReference type="GO" id="GO:0050660">
    <property type="term" value="F:flavin adenine dinucleotide binding"/>
    <property type="evidence" value="ECO:0007669"/>
    <property type="project" value="InterPro"/>
</dbReference>
<comment type="caution">
    <text evidence="7">The sequence shown here is derived from an EMBL/GenBank/DDBJ whole genome shotgun (WGS) entry which is preliminary data.</text>
</comment>
<dbReference type="GO" id="GO:0016614">
    <property type="term" value="F:oxidoreductase activity, acting on CH-OH group of donors"/>
    <property type="evidence" value="ECO:0007669"/>
    <property type="project" value="InterPro"/>
</dbReference>
<dbReference type="Gene3D" id="3.30.560.10">
    <property type="entry name" value="Glucose Oxidase, domain 3"/>
    <property type="match status" value="1"/>
</dbReference>
<accession>A0AA38IYS9</accession>
<feature type="transmembrane region" description="Helical" evidence="4">
    <location>
        <begin position="21"/>
        <end position="42"/>
    </location>
</feature>
<dbReference type="PANTHER" id="PTHR11552:SF226">
    <property type="entry name" value="RE28171P"/>
    <property type="match status" value="1"/>
</dbReference>
<feature type="domain" description="Glucose-methanol-choline oxidoreductase N-terminal" evidence="5">
    <location>
        <begin position="140"/>
        <end position="163"/>
    </location>
</feature>
<evidence type="ECO:0000256" key="3">
    <source>
        <dbReference type="RuleBase" id="RU003968"/>
    </source>
</evidence>
<dbReference type="InterPro" id="IPR007867">
    <property type="entry name" value="GMC_OxRtase_C"/>
</dbReference>
<dbReference type="EMBL" id="JALNTZ010000002">
    <property type="protein sequence ID" value="KAJ3664218.1"/>
    <property type="molecule type" value="Genomic_DNA"/>
</dbReference>
<dbReference type="PROSITE" id="PS00624">
    <property type="entry name" value="GMC_OXRED_2"/>
    <property type="match status" value="1"/>
</dbReference>
<dbReference type="PROSITE" id="PS00623">
    <property type="entry name" value="GMC_OXRED_1"/>
    <property type="match status" value="1"/>
</dbReference>
<dbReference type="PANTHER" id="PTHR11552">
    <property type="entry name" value="GLUCOSE-METHANOL-CHOLINE GMC OXIDOREDUCTASE"/>
    <property type="match status" value="1"/>
</dbReference>
<dbReference type="InterPro" id="IPR000172">
    <property type="entry name" value="GMC_OxRdtase_N"/>
</dbReference>
<dbReference type="Pfam" id="PF05199">
    <property type="entry name" value="GMC_oxred_C"/>
    <property type="match status" value="1"/>
</dbReference>
<dbReference type="PIRSF" id="PIRSF000137">
    <property type="entry name" value="Alcohol_oxidase"/>
    <property type="match status" value="1"/>
</dbReference>
<proteinExistence type="inferred from homology"/>
<dbReference type="SUPFAM" id="SSF51905">
    <property type="entry name" value="FAD/NAD(P)-binding domain"/>
    <property type="match status" value="1"/>
</dbReference>
<sequence length="625" mass="69916">MSMLATIGQVAHFAVGLTGNPLTIIGLVPIFAAGLAFLRYVAVDPESHPVNVRHVRREYDFIVVGGGSAGAVVASRLSEIANWTVLLLEAGGDENEISDIPAMSGYTQMSEFDWMYQTSPPGDSPYCLAMIGDRCNWPRGKVLGGSSVLNAMIYIRGNKHDYDQWERQGNRGWSYQDVLPYFLKSEDNRNPYLSKTKYHQTGGYLTVQESPWRTPLSIAFLQAGKELGYDIRDCNGEKQTGFMLSQGTLRRGSRCSTSKAFLRPVRMRNNLHVAMYSQATKVMINPKTKTAYGVKFVRNNHPQTVRARREVILSAGAIGSPHLLMLSGVGEKNHLQSFQIPVLSDLKVGYNLQDHIGLGGLTFIIDDPITFTKSRYQTFAVAMEYIVNEKGPLTSLGGVEGLAFVNTKYAPKSGDWPDVQFHFAPSSINSDGEQVKKITGLRDSVYNTIYKPLRNAETWTILPLLLRPKSSGWIKLKSKDPSVYPDINPNYFTHREDIQTLTEGIRIALNVSNSQAFQKFNSRPHRIPFPKCRQYDFDTDDYWECSLRHFTFTIYHPTSTCKMGPVEDPDAVVDPRLKVHGIKNLRVIDASIMPNIVSGNTNAPTIMIGEKGADMIKEDWGIKIR</sequence>
<feature type="domain" description="Glucose-methanol-choline oxidoreductase N-terminal" evidence="6">
    <location>
        <begin position="316"/>
        <end position="330"/>
    </location>
</feature>
<comment type="similarity">
    <text evidence="1 3">Belongs to the GMC oxidoreductase family.</text>
</comment>
<evidence type="ECO:0000256" key="1">
    <source>
        <dbReference type="ARBA" id="ARBA00010790"/>
    </source>
</evidence>
<feature type="binding site" evidence="2">
    <location>
        <position position="142"/>
    </location>
    <ligand>
        <name>FAD</name>
        <dbReference type="ChEBI" id="CHEBI:57692"/>
    </ligand>
</feature>
<evidence type="ECO:0000313" key="8">
    <source>
        <dbReference type="Proteomes" id="UP001168821"/>
    </source>
</evidence>
<gene>
    <name evidence="7" type="ORF">Zmor_008404</name>
</gene>
<keyword evidence="4" id="KW-1133">Transmembrane helix</keyword>